<dbReference type="Pfam" id="PF13280">
    <property type="entry name" value="WYL"/>
    <property type="match status" value="1"/>
</dbReference>
<dbReference type="InterPro" id="IPR032830">
    <property type="entry name" value="XPB/Ssl2_N"/>
</dbReference>
<dbReference type="InterPro" id="IPR026881">
    <property type="entry name" value="WYL_dom"/>
</dbReference>
<sequence>MSTRDGAGFRSLADQLRSWSDDRLAGLLTARPDLTTPAPHDFGQLASRATVRASLARALDTLTRVELSVLDALVVAGQTTAADVRSIIHAQPATVDATLRRLLDLALVWETRGGLRAVSGAADALGTGPGASGLRPCTPEALSPREVVRRLREVSPAARALLDHVAEHGGEATSGAARLTVLPEDAATPAEELVSRRLLVPKPGAAGVVLLPGEVGIALRGGRTTTEPVDVVPPLATTDRPAALVDRTAAGAAFELVRRVELLLDHWGDHPPAVLRSGGLGVRDLKAVTTLLAVDVPTAALVVEVCSVAGLVAGRADGSGNPVWVPTDAFDTWLDLSPAARWVTLARAWLTSPRLPALVGTRDEAGKAWNALSPELSSYSMAESRAGTLAALATLPPGTVLAATTGLPSLVEQVAWHRPRRPRSRAQQVAWTMTEAAVVGATGLDGLASFARTLVAGGDAEKALAGLLPEPVDHVLLQADLTAVAPGPLESALARSLQLVADVESRGGATTYRFTPASVRRALDVGWTAVELHEFLASVSRTPVPQPLTYLVDDTVRTFGAIRVGAAESFLRADDEAALSELLHHPRARGLGLRRIAPTVVVSSTPVDVLLPRLRDLGAAPVLEAADGTVQVTRPDALRARAPRDRGPSARSVRESARVSAVVAAVRSGDRATSSRPLAPTTPLTPSGALAALREAIEASATVLIGYVDNQGVSSDRVVDPLSIEGGSLTARDHRADDVRSFAVHRITTVRALAGE</sequence>
<dbReference type="RefSeq" id="WP_140008225.1">
    <property type="nucleotide sequence ID" value="NZ_JBHMDG010000025.1"/>
</dbReference>
<keyword evidence="3" id="KW-0347">Helicase</keyword>
<comment type="caution">
    <text evidence="3">The sequence shown here is derived from an EMBL/GenBank/DDBJ whole genome shotgun (WGS) entry which is preliminary data.</text>
</comment>
<keyword evidence="3" id="KW-0067">ATP-binding</keyword>
<dbReference type="Proteomes" id="UP001589750">
    <property type="component" value="Unassembled WGS sequence"/>
</dbReference>
<keyword evidence="4" id="KW-1185">Reference proteome</keyword>
<gene>
    <name evidence="3" type="ORF">ACFFRI_17035</name>
</gene>
<dbReference type="Pfam" id="PF13625">
    <property type="entry name" value="Helicase_C_3"/>
    <property type="match status" value="1"/>
</dbReference>
<feature type="domain" description="WYL" evidence="1">
    <location>
        <begin position="689"/>
        <end position="751"/>
    </location>
</feature>
<protein>
    <submittedName>
        <fullName evidence="3">Helicase-associated domain-containing protein</fullName>
    </submittedName>
</protein>
<evidence type="ECO:0000259" key="2">
    <source>
        <dbReference type="Pfam" id="PF13625"/>
    </source>
</evidence>
<dbReference type="GO" id="GO:0004386">
    <property type="term" value="F:helicase activity"/>
    <property type="evidence" value="ECO:0007669"/>
    <property type="project" value="UniProtKB-KW"/>
</dbReference>
<proteinExistence type="predicted"/>
<organism evidence="3 4">
    <name type="scientific">Nocardioides plantarum</name>
    <dbReference type="NCBI Taxonomy" id="29299"/>
    <lineage>
        <taxon>Bacteria</taxon>
        <taxon>Bacillati</taxon>
        <taxon>Actinomycetota</taxon>
        <taxon>Actinomycetes</taxon>
        <taxon>Propionibacteriales</taxon>
        <taxon>Nocardioidaceae</taxon>
        <taxon>Nocardioides</taxon>
    </lineage>
</organism>
<keyword evidence="3" id="KW-0547">Nucleotide-binding</keyword>
<dbReference type="PROSITE" id="PS52050">
    <property type="entry name" value="WYL"/>
    <property type="match status" value="1"/>
</dbReference>
<name>A0ABV5KG50_9ACTN</name>
<feature type="domain" description="Helicase XPB/Ssl2 N-terminal" evidence="2">
    <location>
        <begin position="475"/>
        <end position="597"/>
    </location>
</feature>
<evidence type="ECO:0000313" key="4">
    <source>
        <dbReference type="Proteomes" id="UP001589750"/>
    </source>
</evidence>
<dbReference type="EMBL" id="JBHMDG010000025">
    <property type="protein sequence ID" value="MFB9314765.1"/>
    <property type="molecule type" value="Genomic_DNA"/>
</dbReference>
<evidence type="ECO:0000313" key="3">
    <source>
        <dbReference type="EMBL" id="MFB9314765.1"/>
    </source>
</evidence>
<accession>A0ABV5KG50</accession>
<reference evidence="3 4" key="1">
    <citation type="submission" date="2024-09" db="EMBL/GenBank/DDBJ databases">
        <authorList>
            <person name="Sun Q."/>
            <person name="Mori K."/>
        </authorList>
    </citation>
    <scope>NUCLEOTIDE SEQUENCE [LARGE SCALE GENOMIC DNA]</scope>
    <source>
        <strain evidence="3 4">JCM 9626</strain>
    </source>
</reference>
<keyword evidence="3" id="KW-0378">Hydrolase</keyword>
<evidence type="ECO:0000259" key="1">
    <source>
        <dbReference type="Pfam" id="PF13280"/>
    </source>
</evidence>